<organism evidence="2 3">
    <name type="scientific">Pseudohalioglobus sediminis</name>
    <dbReference type="NCBI Taxonomy" id="2606449"/>
    <lineage>
        <taxon>Bacteria</taxon>
        <taxon>Pseudomonadati</taxon>
        <taxon>Pseudomonadota</taxon>
        <taxon>Gammaproteobacteria</taxon>
        <taxon>Cellvibrionales</taxon>
        <taxon>Halieaceae</taxon>
        <taxon>Pseudohalioglobus</taxon>
    </lineage>
</organism>
<protein>
    <submittedName>
        <fullName evidence="2">Sulfotransferase</fullName>
    </submittedName>
</protein>
<dbReference type="InterPro" id="IPR000863">
    <property type="entry name" value="Sulfotransferase_dom"/>
</dbReference>
<keyword evidence="2" id="KW-0808">Transferase</keyword>
<evidence type="ECO:0000313" key="3">
    <source>
        <dbReference type="Proteomes" id="UP000323708"/>
    </source>
</evidence>
<keyword evidence="3" id="KW-1185">Reference proteome</keyword>
<name>A0A5B0WR98_9GAMM</name>
<dbReference type="EMBL" id="VTUX01000009">
    <property type="protein sequence ID" value="KAA1188835.1"/>
    <property type="molecule type" value="Genomic_DNA"/>
</dbReference>
<dbReference type="Gene3D" id="3.40.50.300">
    <property type="entry name" value="P-loop containing nucleotide triphosphate hydrolases"/>
    <property type="match status" value="1"/>
</dbReference>
<sequence>MGFLMSENAPRRALVAKRTRWLRDFFARPCSSPIFILGNQKSGTSAIASLLGEMTGKSVAVDLAKDFHAPAFQRVGRQMSLAEYRRLNAVEFSKDIIKEANLTPMFDDLRSSYSDARFVFVVRDPRTNIRSILQRLDLSGRPEEVDSSALQDISETWRLILDSGWLGISGDDYVTRLASRWQLFSDIASSNVDDFQIIRYEDFLVDKVGSIERLVDGLSLDRVHDIAEQTDIQYQAKGDHSVSLNAFFGARNLERIDAICKKGMRFFRYARGA</sequence>
<dbReference type="SUPFAM" id="SSF52540">
    <property type="entry name" value="P-loop containing nucleoside triphosphate hydrolases"/>
    <property type="match status" value="1"/>
</dbReference>
<evidence type="ECO:0000259" key="1">
    <source>
        <dbReference type="Pfam" id="PF00685"/>
    </source>
</evidence>
<dbReference type="AlphaFoldDB" id="A0A5B0WR98"/>
<feature type="domain" description="Sulfotransferase" evidence="1">
    <location>
        <begin position="33"/>
        <end position="232"/>
    </location>
</feature>
<dbReference type="InterPro" id="IPR027417">
    <property type="entry name" value="P-loop_NTPase"/>
</dbReference>
<evidence type="ECO:0000313" key="2">
    <source>
        <dbReference type="EMBL" id="KAA1188835.1"/>
    </source>
</evidence>
<comment type="caution">
    <text evidence="2">The sequence shown here is derived from an EMBL/GenBank/DDBJ whole genome shotgun (WGS) entry which is preliminary data.</text>
</comment>
<proteinExistence type="predicted"/>
<accession>A0A5B0WR98</accession>
<dbReference type="GO" id="GO:0008146">
    <property type="term" value="F:sulfotransferase activity"/>
    <property type="evidence" value="ECO:0007669"/>
    <property type="project" value="InterPro"/>
</dbReference>
<dbReference type="Proteomes" id="UP000323708">
    <property type="component" value="Unassembled WGS sequence"/>
</dbReference>
<dbReference type="Pfam" id="PF00685">
    <property type="entry name" value="Sulfotransfer_1"/>
    <property type="match status" value="1"/>
</dbReference>
<reference evidence="2 3" key="1">
    <citation type="submission" date="2019-09" db="EMBL/GenBank/DDBJ databases">
        <authorList>
            <person name="Chen X.-Y."/>
        </authorList>
    </citation>
    <scope>NUCLEOTIDE SEQUENCE [LARGE SCALE GENOMIC DNA]</scope>
    <source>
        <strain evidence="2 3">NY5</strain>
    </source>
</reference>
<gene>
    <name evidence="2" type="ORF">F0M18_16650</name>
</gene>